<evidence type="ECO:0000256" key="1">
    <source>
        <dbReference type="SAM" id="MobiDB-lite"/>
    </source>
</evidence>
<dbReference type="OrthoDB" id="410929at2759"/>
<proteinExistence type="predicted"/>
<dbReference type="Gene3D" id="3.60.10.10">
    <property type="entry name" value="Endonuclease/exonuclease/phosphatase"/>
    <property type="match status" value="1"/>
</dbReference>
<dbReference type="EMBL" id="LSRX01002522">
    <property type="protein sequence ID" value="OLP75394.1"/>
    <property type="molecule type" value="Genomic_DNA"/>
</dbReference>
<dbReference type="InterPro" id="IPR036691">
    <property type="entry name" value="Endo/exonu/phosph_ase_sf"/>
</dbReference>
<accession>A0A1Q9BXM9</accession>
<dbReference type="AlphaFoldDB" id="A0A1Q9BXM9"/>
<keyword evidence="3" id="KW-1185">Reference proteome</keyword>
<dbReference type="Proteomes" id="UP000186817">
    <property type="component" value="Unassembled WGS sequence"/>
</dbReference>
<evidence type="ECO:0000313" key="2">
    <source>
        <dbReference type="EMBL" id="OLP75394.1"/>
    </source>
</evidence>
<protein>
    <recommendedName>
        <fullName evidence="4">Endonuclease/exonuclease/phosphatase domain-containing protein</fullName>
    </recommendedName>
</protein>
<organism evidence="2 3">
    <name type="scientific">Symbiodinium microadriaticum</name>
    <name type="common">Dinoflagellate</name>
    <name type="synonym">Zooxanthella microadriatica</name>
    <dbReference type="NCBI Taxonomy" id="2951"/>
    <lineage>
        <taxon>Eukaryota</taxon>
        <taxon>Sar</taxon>
        <taxon>Alveolata</taxon>
        <taxon>Dinophyceae</taxon>
        <taxon>Suessiales</taxon>
        <taxon>Symbiodiniaceae</taxon>
        <taxon>Symbiodinium</taxon>
    </lineage>
</organism>
<gene>
    <name evidence="2" type="ORF">AK812_SmicGene44815</name>
</gene>
<comment type="caution">
    <text evidence="2">The sequence shown here is derived from an EMBL/GenBank/DDBJ whole genome shotgun (WGS) entry which is preliminary data.</text>
</comment>
<sequence>MKPATPDTWPLGLFNRSGEEPKDEEERLSSELLCEGGLIPAINELRGAGENLVVCMDANSHPETKAPDERKASCWQELHRAAGASVWDDFYNENGDYIAHGKRKDVEHPVTTNKVRGPQSAQAKKIGLHAYSVIDHVFYAGNLQFHEHVHQPVQYPSAKDALQEVLPSLRDPSDHYPVIVDLKWQGAST</sequence>
<name>A0A1Q9BXM9_SYMMI</name>
<dbReference type="SUPFAM" id="SSF56219">
    <property type="entry name" value="DNase I-like"/>
    <property type="match status" value="1"/>
</dbReference>
<evidence type="ECO:0008006" key="4">
    <source>
        <dbReference type="Google" id="ProtNLM"/>
    </source>
</evidence>
<evidence type="ECO:0000313" key="3">
    <source>
        <dbReference type="Proteomes" id="UP000186817"/>
    </source>
</evidence>
<feature type="compositionally biased region" description="Basic and acidic residues" evidence="1">
    <location>
        <begin position="17"/>
        <end position="26"/>
    </location>
</feature>
<reference evidence="2 3" key="1">
    <citation type="submission" date="2016-02" db="EMBL/GenBank/DDBJ databases">
        <title>Genome analysis of coral dinoflagellate symbionts highlights evolutionary adaptations to a symbiotic lifestyle.</title>
        <authorList>
            <person name="Aranda M."/>
            <person name="Li Y."/>
            <person name="Liew Y.J."/>
            <person name="Baumgarten S."/>
            <person name="Simakov O."/>
            <person name="Wilson M."/>
            <person name="Piel J."/>
            <person name="Ashoor H."/>
            <person name="Bougouffa S."/>
            <person name="Bajic V.B."/>
            <person name="Ryu T."/>
            <person name="Ravasi T."/>
            <person name="Bayer T."/>
            <person name="Micklem G."/>
            <person name="Kim H."/>
            <person name="Bhak J."/>
            <person name="Lajeunesse T.C."/>
            <person name="Voolstra C.R."/>
        </authorList>
    </citation>
    <scope>NUCLEOTIDE SEQUENCE [LARGE SCALE GENOMIC DNA]</scope>
    <source>
        <strain evidence="2 3">CCMP2467</strain>
    </source>
</reference>
<feature type="region of interest" description="Disordered" evidence="1">
    <location>
        <begin position="1"/>
        <end position="26"/>
    </location>
</feature>